<dbReference type="GO" id="GO:0006508">
    <property type="term" value="P:proteolysis"/>
    <property type="evidence" value="ECO:0007669"/>
    <property type="project" value="UniProtKB-KW"/>
</dbReference>
<keyword evidence="2" id="KW-0645">Protease</keyword>
<evidence type="ECO:0000256" key="3">
    <source>
        <dbReference type="ARBA" id="ARBA00022801"/>
    </source>
</evidence>
<feature type="region of interest" description="Disordered" evidence="5">
    <location>
        <begin position="1"/>
        <end position="59"/>
    </location>
</feature>
<dbReference type="Pfam" id="PF01343">
    <property type="entry name" value="Peptidase_S49"/>
    <property type="match status" value="1"/>
</dbReference>
<evidence type="ECO:0000256" key="1">
    <source>
        <dbReference type="ARBA" id="ARBA00008683"/>
    </source>
</evidence>
<dbReference type="AlphaFoldDB" id="A0A6F8SK36"/>
<protein>
    <recommendedName>
        <fullName evidence="7">Peptidase S49 domain-containing protein</fullName>
    </recommendedName>
</protein>
<dbReference type="InterPro" id="IPR004635">
    <property type="entry name" value="Pept_S49_SppA"/>
</dbReference>
<dbReference type="EMBL" id="AP022829">
    <property type="protein sequence ID" value="BCA88435.1"/>
    <property type="molecule type" value="Genomic_DNA"/>
</dbReference>
<dbReference type="SUPFAM" id="SSF52096">
    <property type="entry name" value="ClpP/crotonase"/>
    <property type="match status" value="1"/>
</dbReference>
<feature type="transmembrane region" description="Helical" evidence="6">
    <location>
        <begin position="115"/>
        <end position="134"/>
    </location>
</feature>
<dbReference type="RefSeq" id="WP_173112626.1">
    <property type="nucleotide sequence ID" value="NZ_AP022829.1"/>
</dbReference>
<comment type="similarity">
    <text evidence="1">Belongs to the peptidase S49 family.</text>
</comment>
<dbReference type="InterPro" id="IPR029045">
    <property type="entry name" value="ClpP/crotonase-like_dom_sf"/>
</dbReference>
<evidence type="ECO:0000256" key="6">
    <source>
        <dbReference type="SAM" id="Phobius"/>
    </source>
</evidence>
<keyword evidence="3" id="KW-0378">Hydrolase</keyword>
<evidence type="ECO:0000256" key="4">
    <source>
        <dbReference type="ARBA" id="ARBA00022825"/>
    </source>
</evidence>
<feature type="domain" description="Peptidase S49" evidence="7">
    <location>
        <begin position="224"/>
        <end position="372"/>
    </location>
</feature>
<organism evidence="8 9">
    <name type="scientific">Adlercreutzia hattorii</name>
    <dbReference type="NCBI Taxonomy" id="2707299"/>
    <lineage>
        <taxon>Bacteria</taxon>
        <taxon>Bacillati</taxon>
        <taxon>Actinomycetota</taxon>
        <taxon>Coriobacteriia</taxon>
        <taxon>Eggerthellales</taxon>
        <taxon>Eggerthellaceae</taxon>
        <taxon>Adlercreutzia</taxon>
    </lineage>
</organism>
<sequence length="416" mass="42968">MSDQNQWQNAAWGAPQEGAPSSGGTSAGQGQGAPSQQAAPQPPYQVAPQPQAQANPYGYAAAQPRPTAAYAAQSQAAYAAQPQSQPAAAYAAPAQAPYGTAAGAVPAQQPKRRGWIVGLAAVLTVLILGVATIGSCTSVFTSSMGAFSYESPSWADTVTGDTVGIINISGTIQYDGTTSSPEGLKSQLDAAEQNPHIKAVVLRVNSGGGVATAGEEMSTYIRDFSKPVVVSSASINASAAYMISSQADYIFTDKTTSIGSIGVIMSVTDLSGLYEKLGISAENITSADAKDSGAGNRPLTEEERAWYQDQVDQINEVFINFVAEGRDMPAEDVRALATGLTFTGMDAVENGLADELGTQEAAVAKACELAGIADADTVYLQSSTSDLSRLLDIMGTEDSLDVSGTLKELENRVGLE</sequence>
<keyword evidence="6" id="KW-0472">Membrane</keyword>
<dbReference type="Proteomes" id="UP000501727">
    <property type="component" value="Chromosome"/>
</dbReference>
<evidence type="ECO:0000313" key="9">
    <source>
        <dbReference type="Proteomes" id="UP000501727"/>
    </source>
</evidence>
<evidence type="ECO:0000256" key="2">
    <source>
        <dbReference type="ARBA" id="ARBA00022670"/>
    </source>
</evidence>
<dbReference type="PANTHER" id="PTHR42987">
    <property type="entry name" value="PEPTIDASE S49"/>
    <property type="match status" value="1"/>
</dbReference>
<keyword evidence="6" id="KW-0812">Transmembrane</keyword>
<keyword evidence="9" id="KW-1185">Reference proteome</keyword>
<evidence type="ECO:0000313" key="8">
    <source>
        <dbReference type="EMBL" id="BCA88435.1"/>
    </source>
</evidence>
<dbReference type="InterPro" id="IPR002142">
    <property type="entry name" value="Peptidase_S49"/>
</dbReference>
<dbReference type="PANTHER" id="PTHR42987:SF4">
    <property type="entry name" value="PROTEASE SOHB-RELATED"/>
    <property type="match status" value="1"/>
</dbReference>
<reference evidence="9" key="1">
    <citation type="journal article" date="2020" name="Microbiol. Resour. Announc.">
        <title>Complete Genome Sequence of Adlercreutzia sp. Strain 8CFCBH1, a Potent Producer of Equol, Isolated from Healthy Japanese Feces.</title>
        <authorList>
            <person name="Ogata Y."/>
            <person name="Sakamoto M."/>
            <person name="Ohkuma M."/>
            <person name="Hattori M."/>
            <person name="Suda W."/>
        </authorList>
    </citation>
    <scope>NUCLEOTIDE SEQUENCE [LARGE SCALE GENOMIC DNA]</scope>
    <source>
        <strain evidence="9">8CFCBH1</strain>
    </source>
</reference>
<evidence type="ECO:0000259" key="7">
    <source>
        <dbReference type="Pfam" id="PF01343"/>
    </source>
</evidence>
<accession>A0A6F8SK36</accession>
<dbReference type="NCBIfam" id="TIGR00706">
    <property type="entry name" value="SppA_dom"/>
    <property type="match status" value="1"/>
</dbReference>
<feature type="compositionally biased region" description="Low complexity" evidence="5">
    <location>
        <begin position="46"/>
        <end position="59"/>
    </location>
</feature>
<proteinExistence type="inferred from homology"/>
<evidence type="ECO:0000256" key="5">
    <source>
        <dbReference type="SAM" id="MobiDB-lite"/>
    </source>
</evidence>
<keyword evidence="6" id="KW-1133">Transmembrane helix</keyword>
<keyword evidence="4" id="KW-0720">Serine protease</keyword>
<name>A0A6F8SK36_9ACTN</name>
<dbReference type="InterPro" id="IPR047272">
    <property type="entry name" value="S49_SppA_C"/>
</dbReference>
<dbReference type="KEGG" id="ahat:ADCFC_10540"/>
<gene>
    <name evidence="8" type="ORF">ADCFC_09330</name>
</gene>
<reference evidence="9" key="2">
    <citation type="submission" date="2020-03" db="EMBL/GenBank/DDBJ databases">
        <title>Complete Genome Sequence of Adlercreutzia sp. strain 8CFCBH1 Producing Equol, Isolated from Healthy Japanese Feces.</title>
        <authorList>
            <person name="Ogata Y."/>
            <person name="Sakamoto M."/>
            <person name="Ohkuma M."/>
            <person name="Hattori M."/>
            <person name="Suda W."/>
        </authorList>
    </citation>
    <scope>NUCLEOTIDE SEQUENCE [LARGE SCALE GENOMIC DNA]</scope>
    <source>
        <strain evidence="9">8CFCBH1</strain>
    </source>
</reference>
<dbReference type="CDD" id="cd07023">
    <property type="entry name" value="S49_Sppa_N_C"/>
    <property type="match status" value="1"/>
</dbReference>
<dbReference type="Gene3D" id="3.90.226.10">
    <property type="entry name" value="2-enoyl-CoA Hydratase, Chain A, domain 1"/>
    <property type="match status" value="1"/>
</dbReference>
<dbReference type="GO" id="GO:0008236">
    <property type="term" value="F:serine-type peptidase activity"/>
    <property type="evidence" value="ECO:0007669"/>
    <property type="project" value="UniProtKB-KW"/>
</dbReference>